<protein>
    <recommendedName>
        <fullName evidence="15">AA9 family lytic polysaccharide monooxygenase</fullName>
        <ecNumber evidence="15">1.14.99.56</ecNumber>
    </recommendedName>
    <alternativeName>
        <fullName evidence="15">Endo-beta-1,4-glucanase</fullName>
    </alternativeName>
    <alternativeName>
        <fullName evidence="15">Glycosyl hydrolase 61 family protein</fullName>
    </alternativeName>
</protein>
<evidence type="ECO:0000259" key="16">
    <source>
        <dbReference type="Pfam" id="PF03443"/>
    </source>
</evidence>
<dbReference type="STRING" id="1073089.A0A1L9REN4"/>
<dbReference type="VEuPathDB" id="FungiDB:ASPWEDRAFT_114704"/>
<evidence type="ECO:0000256" key="1">
    <source>
        <dbReference type="ARBA" id="ARBA00001973"/>
    </source>
</evidence>
<comment type="domain">
    <text evidence="15">Has a modular structure: an endo-beta-1,4-glucanase catalytic module at the N-terminus, a linker rich in serines and threonines, and a C-terminal carbohydrate-binding module (CBM).</text>
</comment>
<evidence type="ECO:0000256" key="14">
    <source>
        <dbReference type="ARBA" id="ARBA00045077"/>
    </source>
</evidence>
<feature type="domain" description="Auxiliary Activity family 9 catalytic" evidence="16">
    <location>
        <begin position="14"/>
        <end position="231"/>
    </location>
</feature>
<evidence type="ECO:0000256" key="3">
    <source>
        <dbReference type="ARBA" id="ARBA00022525"/>
    </source>
</evidence>
<dbReference type="InterPro" id="IPR005103">
    <property type="entry name" value="AA9_LPMO"/>
</dbReference>
<evidence type="ECO:0000256" key="10">
    <source>
        <dbReference type="ARBA" id="ARBA00023157"/>
    </source>
</evidence>
<dbReference type="RefSeq" id="XP_040687076.1">
    <property type="nucleotide sequence ID" value="XM_040828515.1"/>
</dbReference>
<keyword evidence="6 15" id="KW-0136">Cellulose degradation</keyword>
<name>A0A1L9REN4_ASPWE</name>
<evidence type="ECO:0000256" key="7">
    <source>
        <dbReference type="ARBA" id="ARBA00023002"/>
    </source>
</evidence>
<dbReference type="Gene3D" id="2.70.50.70">
    <property type="match status" value="1"/>
</dbReference>
<keyword evidence="4" id="KW-0479">Metal-binding</keyword>
<keyword evidence="18" id="KW-1185">Reference proteome</keyword>
<comment type="subcellular location">
    <subcellularLocation>
        <location evidence="2 15">Secreted</location>
    </subcellularLocation>
</comment>
<evidence type="ECO:0000313" key="18">
    <source>
        <dbReference type="Proteomes" id="UP000184383"/>
    </source>
</evidence>
<evidence type="ECO:0000256" key="4">
    <source>
        <dbReference type="ARBA" id="ARBA00022723"/>
    </source>
</evidence>
<organism evidence="17 18">
    <name type="scientific">Aspergillus wentii DTO 134E9</name>
    <dbReference type="NCBI Taxonomy" id="1073089"/>
    <lineage>
        <taxon>Eukaryota</taxon>
        <taxon>Fungi</taxon>
        <taxon>Dikarya</taxon>
        <taxon>Ascomycota</taxon>
        <taxon>Pezizomycotina</taxon>
        <taxon>Eurotiomycetes</taxon>
        <taxon>Eurotiomycetidae</taxon>
        <taxon>Eurotiales</taxon>
        <taxon>Aspergillaceae</taxon>
        <taxon>Aspergillus</taxon>
        <taxon>Aspergillus subgen. Cremei</taxon>
    </lineage>
</organism>
<evidence type="ECO:0000256" key="8">
    <source>
        <dbReference type="ARBA" id="ARBA00023008"/>
    </source>
</evidence>
<keyword evidence="10 15" id="KW-1015">Disulfide bond</keyword>
<dbReference type="EC" id="1.14.99.56" evidence="15"/>
<keyword evidence="7" id="KW-0560">Oxidoreductase</keyword>
<dbReference type="AlphaFoldDB" id="A0A1L9REN4"/>
<comment type="cofactor">
    <cofactor evidence="1">
        <name>Cu(2+)</name>
        <dbReference type="ChEBI" id="CHEBI:29036"/>
    </cofactor>
</comment>
<evidence type="ECO:0000313" key="17">
    <source>
        <dbReference type="EMBL" id="OJJ33399.1"/>
    </source>
</evidence>
<dbReference type="OrthoDB" id="4849160at2759"/>
<evidence type="ECO:0000256" key="12">
    <source>
        <dbReference type="ARBA" id="ARBA00023326"/>
    </source>
</evidence>
<keyword evidence="5" id="KW-0732">Signal</keyword>
<evidence type="ECO:0000256" key="2">
    <source>
        <dbReference type="ARBA" id="ARBA00004613"/>
    </source>
</evidence>
<gene>
    <name evidence="17" type="ORF">ASPWEDRAFT_114704</name>
</gene>
<dbReference type="GO" id="GO:0046872">
    <property type="term" value="F:metal ion binding"/>
    <property type="evidence" value="ECO:0007669"/>
    <property type="project" value="UniProtKB-KW"/>
</dbReference>
<dbReference type="GO" id="GO:0030248">
    <property type="term" value="F:cellulose binding"/>
    <property type="evidence" value="ECO:0007669"/>
    <property type="project" value="UniProtKB-UniRule"/>
</dbReference>
<dbReference type="GeneID" id="63744363"/>
<proteinExistence type="inferred from homology"/>
<dbReference type="Pfam" id="PF03443">
    <property type="entry name" value="AA9"/>
    <property type="match status" value="1"/>
</dbReference>
<comment type="catalytic activity">
    <reaction evidence="14 15">
        <text>[(1-&gt;4)-beta-D-glucosyl]n+m + reduced acceptor + O2 = 4-dehydro-beta-D-glucosyl-[(1-&gt;4)-beta-D-glucosyl]n-1 + [(1-&gt;4)-beta-D-glucosyl]m + acceptor + H2O.</text>
        <dbReference type="EC" id="1.14.99.56"/>
    </reaction>
</comment>
<dbReference type="GO" id="GO:0005576">
    <property type="term" value="C:extracellular region"/>
    <property type="evidence" value="ECO:0007669"/>
    <property type="project" value="UniProtKB-SubCell"/>
</dbReference>
<evidence type="ECO:0000256" key="6">
    <source>
        <dbReference type="ARBA" id="ARBA00023001"/>
    </source>
</evidence>
<dbReference type="EMBL" id="KV878214">
    <property type="protein sequence ID" value="OJJ33399.1"/>
    <property type="molecule type" value="Genomic_DNA"/>
</dbReference>
<accession>A0A1L9REN4</accession>
<dbReference type="CDD" id="cd21175">
    <property type="entry name" value="LPMO_AA9"/>
    <property type="match status" value="1"/>
</dbReference>
<comment type="similarity">
    <text evidence="13">Belongs to the polysaccharide monooxygenase AA9 family.</text>
</comment>
<keyword evidence="12 15" id="KW-0624">Polysaccharide degradation</keyword>
<dbReference type="PANTHER" id="PTHR33353">
    <property type="entry name" value="PUTATIVE (AFU_ORTHOLOGUE AFUA_1G12560)-RELATED"/>
    <property type="match status" value="1"/>
</dbReference>
<evidence type="ECO:0000256" key="11">
    <source>
        <dbReference type="ARBA" id="ARBA00023277"/>
    </source>
</evidence>
<dbReference type="PANTHER" id="PTHR33353:SF36">
    <property type="entry name" value="ENDO-BETA-1,4-GLUCANASE D"/>
    <property type="match status" value="1"/>
</dbReference>
<keyword evidence="11 15" id="KW-0119">Carbohydrate metabolism</keyword>
<evidence type="ECO:0000256" key="13">
    <source>
        <dbReference type="ARBA" id="ARBA00044502"/>
    </source>
</evidence>
<dbReference type="Proteomes" id="UP000184383">
    <property type="component" value="Unassembled WGS sequence"/>
</dbReference>
<dbReference type="InterPro" id="IPR049892">
    <property type="entry name" value="AA9"/>
</dbReference>
<evidence type="ECO:0000256" key="15">
    <source>
        <dbReference type="RuleBase" id="RU368122"/>
    </source>
</evidence>
<dbReference type="GO" id="GO:0004497">
    <property type="term" value="F:monooxygenase activity"/>
    <property type="evidence" value="ECO:0007669"/>
    <property type="project" value="UniProtKB-KW"/>
</dbReference>
<comment type="function">
    <text evidence="15">Lytic polysaccharide monooxygenase (LMPO) that depolymerizes crystalline and amorphous polysaccharides via the oxidation of scissile alpha- or beta-(1-4)-glycosidic bonds, yielding C1 and/or C4 oxidation products. Catalysis by LPMOs requires the reduction of the active-site copper from Cu(II) to Cu(I) by a reducing agent and H(2)O(2) or O(2) as a cosubstrate.</text>
</comment>
<dbReference type="GO" id="GO:0008810">
    <property type="term" value="F:cellulase activity"/>
    <property type="evidence" value="ECO:0007669"/>
    <property type="project" value="UniProtKB-UniRule"/>
</dbReference>
<evidence type="ECO:0000256" key="5">
    <source>
        <dbReference type="ARBA" id="ARBA00022729"/>
    </source>
</evidence>
<evidence type="ECO:0000256" key="9">
    <source>
        <dbReference type="ARBA" id="ARBA00023033"/>
    </source>
</evidence>
<keyword evidence="9" id="KW-0503">Monooxygenase</keyword>
<sequence>MLLLLALATHVAAHGHISNLVINGISYDGWDINAYPYMSDPPIVAAWGTPNTGNGFITPDEYGDANIICHLDAANAKGHIPIAAGDSISLQWTPWPDSHHGPVISYLANCGESCETVDKATLEFFKIDGVGLVDGTTVPGVWGDDQLIANNDSWMVKIPEEIAPGNYVLRHELIALHGAFAEGGAQNYPQCFNLQITGSGDVKPDGVLGTELYTSTDEGILVDIYQSLTSYTVPGPTLIPQAEVIVQASSTITATATAVVG</sequence>
<keyword evidence="3 15" id="KW-0964">Secreted</keyword>
<dbReference type="GO" id="GO:0030245">
    <property type="term" value="P:cellulose catabolic process"/>
    <property type="evidence" value="ECO:0007669"/>
    <property type="project" value="UniProtKB-UniRule"/>
</dbReference>
<reference evidence="18" key="1">
    <citation type="journal article" date="2017" name="Genome Biol.">
        <title>Comparative genomics reveals high biological diversity and specific adaptations in the industrially and medically important fungal genus Aspergillus.</title>
        <authorList>
            <person name="de Vries R.P."/>
            <person name="Riley R."/>
            <person name="Wiebenga A."/>
            <person name="Aguilar-Osorio G."/>
            <person name="Amillis S."/>
            <person name="Uchima C.A."/>
            <person name="Anderluh G."/>
            <person name="Asadollahi M."/>
            <person name="Askin M."/>
            <person name="Barry K."/>
            <person name="Battaglia E."/>
            <person name="Bayram O."/>
            <person name="Benocci T."/>
            <person name="Braus-Stromeyer S.A."/>
            <person name="Caldana C."/>
            <person name="Canovas D."/>
            <person name="Cerqueira G.C."/>
            <person name="Chen F."/>
            <person name="Chen W."/>
            <person name="Choi C."/>
            <person name="Clum A."/>
            <person name="Dos Santos R.A."/>
            <person name="Damasio A.R."/>
            <person name="Diallinas G."/>
            <person name="Emri T."/>
            <person name="Fekete E."/>
            <person name="Flipphi M."/>
            <person name="Freyberg S."/>
            <person name="Gallo A."/>
            <person name="Gournas C."/>
            <person name="Habgood R."/>
            <person name="Hainaut M."/>
            <person name="Harispe M.L."/>
            <person name="Henrissat B."/>
            <person name="Hilden K.S."/>
            <person name="Hope R."/>
            <person name="Hossain A."/>
            <person name="Karabika E."/>
            <person name="Karaffa L."/>
            <person name="Karanyi Z."/>
            <person name="Krasevec N."/>
            <person name="Kuo A."/>
            <person name="Kusch H."/>
            <person name="LaButti K."/>
            <person name="Lagendijk E.L."/>
            <person name="Lapidus A."/>
            <person name="Levasseur A."/>
            <person name="Lindquist E."/>
            <person name="Lipzen A."/>
            <person name="Logrieco A.F."/>
            <person name="MacCabe A."/>
            <person name="Maekelae M.R."/>
            <person name="Malavazi I."/>
            <person name="Melin P."/>
            <person name="Meyer V."/>
            <person name="Mielnichuk N."/>
            <person name="Miskei M."/>
            <person name="Molnar A.P."/>
            <person name="Mule G."/>
            <person name="Ngan C.Y."/>
            <person name="Orejas M."/>
            <person name="Orosz E."/>
            <person name="Ouedraogo J.P."/>
            <person name="Overkamp K.M."/>
            <person name="Park H.-S."/>
            <person name="Perrone G."/>
            <person name="Piumi F."/>
            <person name="Punt P.J."/>
            <person name="Ram A.F."/>
            <person name="Ramon A."/>
            <person name="Rauscher S."/>
            <person name="Record E."/>
            <person name="Riano-Pachon D.M."/>
            <person name="Robert V."/>
            <person name="Roehrig J."/>
            <person name="Ruller R."/>
            <person name="Salamov A."/>
            <person name="Salih N.S."/>
            <person name="Samson R.A."/>
            <person name="Sandor E."/>
            <person name="Sanguinetti M."/>
            <person name="Schuetze T."/>
            <person name="Sepcic K."/>
            <person name="Shelest E."/>
            <person name="Sherlock G."/>
            <person name="Sophianopoulou V."/>
            <person name="Squina F.M."/>
            <person name="Sun H."/>
            <person name="Susca A."/>
            <person name="Todd R.B."/>
            <person name="Tsang A."/>
            <person name="Unkles S.E."/>
            <person name="van de Wiele N."/>
            <person name="van Rossen-Uffink D."/>
            <person name="Oliveira J.V."/>
            <person name="Vesth T.C."/>
            <person name="Visser J."/>
            <person name="Yu J.-H."/>
            <person name="Zhou M."/>
            <person name="Andersen M.R."/>
            <person name="Archer D.B."/>
            <person name="Baker S.E."/>
            <person name="Benoit I."/>
            <person name="Brakhage A.A."/>
            <person name="Braus G.H."/>
            <person name="Fischer R."/>
            <person name="Frisvad J.C."/>
            <person name="Goldman G.H."/>
            <person name="Houbraken J."/>
            <person name="Oakley B."/>
            <person name="Pocsi I."/>
            <person name="Scazzocchio C."/>
            <person name="Seiboth B."/>
            <person name="vanKuyk P.A."/>
            <person name="Wortman J."/>
            <person name="Dyer P.S."/>
            <person name="Grigoriev I.V."/>
        </authorList>
    </citation>
    <scope>NUCLEOTIDE SEQUENCE [LARGE SCALE GENOMIC DNA]</scope>
    <source>
        <strain evidence="18">DTO 134E9</strain>
    </source>
</reference>
<keyword evidence="8" id="KW-0186">Copper</keyword>